<dbReference type="HOGENOM" id="CLU_052784_0_0_10"/>
<sequence length="330" mass="36520">MKTINKIIQILVVAIFLPIVFTGCSDDDNEITDPGTETEVPNFILGQESIRVKVGAENKVTVDVKEGGGEYDAFILNANIAKAETVDGVLKVEGVANGQTSLIVSDKYNRYRKVPVSVYTTDKLELSHKTFDLVTVLGNSGTLTASVVLGNGGYEATSNNSAVGVSVNEEGIISMTAISKKAEFTAIVTVKDCTGLSEEIAVTVKASMDPFTNAELETIMLDGTRRYFYNGSKTDSSYYTYLNEVTGEGKQRYGWDYYSYYWYKLEFKGNKDVGTKEDAVFDYYYYRDGSVLTPVTMKIIKNDGVNIWGVFSYINDEQEKLYTGYFCSPI</sequence>
<reference evidence="2 3" key="1">
    <citation type="submission" date="2011-04" db="EMBL/GenBank/DDBJ databases">
        <title>The Genome Sequence of Dysgonomonas mossii DSM 22836.</title>
        <authorList>
            <consortium name="The Broad Institute Genome Sequencing Platform"/>
            <person name="Earl A."/>
            <person name="Ward D."/>
            <person name="Feldgarden M."/>
            <person name="Gevers D."/>
            <person name="Pudlo N."/>
            <person name="Martens E."/>
            <person name="Allen-Vercoe E."/>
            <person name="Young S.K."/>
            <person name="Zeng Q."/>
            <person name="Gargeya S."/>
            <person name="Fitzgerald M."/>
            <person name="Haas B."/>
            <person name="Abouelleil A."/>
            <person name="Alvarado L."/>
            <person name="Arachchi H.M."/>
            <person name="Berlin A."/>
            <person name="Brown A."/>
            <person name="Chapman S.B."/>
            <person name="Chen Z."/>
            <person name="Dunbar C."/>
            <person name="Freedman E."/>
            <person name="Gearin G."/>
            <person name="Gellesch M."/>
            <person name="Goldberg J."/>
            <person name="Griggs A."/>
            <person name="Gujja S."/>
            <person name="Heiman D."/>
            <person name="Howarth C."/>
            <person name="Larson L."/>
            <person name="Lui A."/>
            <person name="MacDonald P.J.P."/>
            <person name="Mehta T."/>
            <person name="Montmayeur A."/>
            <person name="Murphy C."/>
            <person name="Neiman D."/>
            <person name="Pearson M."/>
            <person name="Priest M."/>
            <person name="Roberts A."/>
            <person name="Saif S."/>
            <person name="Shea T."/>
            <person name="Shenoy N."/>
            <person name="Sisk P."/>
            <person name="Stolte C."/>
            <person name="Sykes S."/>
            <person name="Yandava C."/>
            <person name="Wortman J."/>
            <person name="Nusbaum C."/>
            <person name="Birren B."/>
        </authorList>
    </citation>
    <scope>NUCLEOTIDE SEQUENCE [LARGE SCALE GENOMIC DNA]</scope>
    <source>
        <strain evidence="2 3">DSM 22836</strain>
    </source>
</reference>
<proteinExistence type="predicted"/>
<name>F8X2F0_9BACT</name>
<accession>F8X2F0</accession>
<feature type="signal peptide" evidence="1">
    <location>
        <begin position="1"/>
        <end position="25"/>
    </location>
</feature>
<evidence type="ECO:0000313" key="2">
    <source>
        <dbReference type="EMBL" id="EGK05748.1"/>
    </source>
</evidence>
<gene>
    <name evidence="2" type="ORF">HMPREF9456_02550</name>
</gene>
<comment type="caution">
    <text evidence="2">The sequence shown here is derived from an EMBL/GenBank/DDBJ whole genome shotgun (WGS) entry which is preliminary data.</text>
</comment>
<dbReference type="OrthoDB" id="995759at2"/>
<dbReference type="PROSITE" id="PS51257">
    <property type="entry name" value="PROKAR_LIPOPROTEIN"/>
    <property type="match status" value="1"/>
</dbReference>
<keyword evidence="1" id="KW-0732">Signal</keyword>
<organism evidence="2 3">
    <name type="scientific">Dysgonomonas mossii DSM 22836</name>
    <dbReference type="NCBI Taxonomy" id="742767"/>
    <lineage>
        <taxon>Bacteria</taxon>
        <taxon>Pseudomonadati</taxon>
        <taxon>Bacteroidota</taxon>
        <taxon>Bacteroidia</taxon>
        <taxon>Bacteroidales</taxon>
        <taxon>Dysgonomonadaceae</taxon>
        <taxon>Dysgonomonas</taxon>
    </lineage>
</organism>
<dbReference type="Proteomes" id="UP000006420">
    <property type="component" value="Unassembled WGS sequence"/>
</dbReference>
<evidence type="ECO:0000313" key="3">
    <source>
        <dbReference type="Proteomes" id="UP000006420"/>
    </source>
</evidence>
<dbReference type="RefSeq" id="WP_006843915.1">
    <property type="nucleotide sequence ID" value="NZ_AQWJ01000006.1"/>
</dbReference>
<evidence type="ECO:0000256" key="1">
    <source>
        <dbReference type="SAM" id="SignalP"/>
    </source>
</evidence>
<dbReference type="AlphaFoldDB" id="F8X2F0"/>
<dbReference type="EMBL" id="ADLW01000013">
    <property type="protein sequence ID" value="EGK05748.1"/>
    <property type="molecule type" value="Genomic_DNA"/>
</dbReference>
<keyword evidence="3" id="KW-1185">Reference proteome</keyword>
<evidence type="ECO:0008006" key="4">
    <source>
        <dbReference type="Google" id="ProtNLM"/>
    </source>
</evidence>
<protein>
    <recommendedName>
        <fullName evidence="4">BIG2 domain-containing protein</fullName>
    </recommendedName>
</protein>
<dbReference type="STRING" id="742767.HMPREF9456_02550"/>
<dbReference type="GeneID" id="78083175"/>
<dbReference type="eggNOG" id="ENOG5033UT8">
    <property type="taxonomic scope" value="Bacteria"/>
</dbReference>
<feature type="chain" id="PRO_5003385999" description="BIG2 domain-containing protein" evidence="1">
    <location>
        <begin position="26"/>
        <end position="330"/>
    </location>
</feature>